<dbReference type="PANTHER" id="PTHR11808">
    <property type="entry name" value="TRANS-SULFURATION ENZYME FAMILY MEMBER"/>
    <property type="match status" value="1"/>
</dbReference>
<name>A0A7S8CED1_9BACI</name>
<accession>A0A7S8CED1</accession>
<evidence type="ECO:0000256" key="8">
    <source>
        <dbReference type="PIRSR" id="PIRSR001434-2"/>
    </source>
</evidence>
<dbReference type="Gene3D" id="3.40.640.10">
    <property type="entry name" value="Type I PLP-dependent aspartate aminotransferase-like (Major domain)"/>
    <property type="match status" value="1"/>
</dbReference>
<dbReference type="Gene3D" id="3.90.1150.10">
    <property type="entry name" value="Aspartate Aminotransferase, domain 1"/>
    <property type="match status" value="1"/>
</dbReference>
<dbReference type="SUPFAM" id="SSF53383">
    <property type="entry name" value="PLP-dependent transferases"/>
    <property type="match status" value="1"/>
</dbReference>
<dbReference type="GO" id="GO:0008483">
    <property type="term" value="F:transaminase activity"/>
    <property type="evidence" value="ECO:0007669"/>
    <property type="project" value="UniProtKB-KW"/>
</dbReference>
<reference evidence="10 11" key="1">
    <citation type="submission" date="2019-07" db="EMBL/GenBank/DDBJ databases">
        <title>Genome sequence of 2 isolates from Red Sea Mangroves.</title>
        <authorList>
            <person name="Sefrji F."/>
            <person name="Michoud G."/>
            <person name="Merlino G."/>
            <person name="Daffonchio D."/>
        </authorList>
    </citation>
    <scope>NUCLEOTIDE SEQUENCE [LARGE SCALE GENOMIC DNA]</scope>
    <source>
        <strain evidence="10 11">R1DC41</strain>
    </source>
</reference>
<keyword evidence="11" id="KW-1185">Reference proteome</keyword>
<dbReference type="Pfam" id="PF01053">
    <property type="entry name" value="Cys_Met_Meta_PP"/>
    <property type="match status" value="1"/>
</dbReference>
<evidence type="ECO:0000313" key="10">
    <source>
        <dbReference type="EMBL" id="QPC48444.1"/>
    </source>
</evidence>
<protein>
    <recommendedName>
        <fullName evidence="4">homocysteine desulfhydrase</fullName>
        <ecNumber evidence="4">4.4.1.2</ecNumber>
    </recommendedName>
    <alternativeName>
        <fullName evidence="5">Homocysteine desulfhydrase</fullName>
    </alternativeName>
</protein>
<dbReference type="PIRSF" id="PIRSF001434">
    <property type="entry name" value="CGS"/>
    <property type="match status" value="1"/>
</dbReference>
<evidence type="ECO:0000256" key="5">
    <source>
        <dbReference type="ARBA" id="ARBA00047199"/>
    </source>
</evidence>
<dbReference type="GO" id="GO:0030170">
    <property type="term" value="F:pyridoxal phosphate binding"/>
    <property type="evidence" value="ECO:0007669"/>
    <property type="project" value="InterPro"/>
</dbReference>
<dbReference type="GO" id="GO:0019346">
    <property type="term" value="P:transsulfuration"/>
    <property type="evidence" value="ECO:0007669"/>
    <property type="project" value="InterPro"/>
</dbReference>
<evidence type="ECO:0000313" key="11">
    <source>
        <dbReference type="Proteomes" id="UP000593626"/>
    </source>
</evidence>
<dbReference type="InterPro" id="IPR015421">
    <property type="entry name" value="PyrdxlP-dep_Trfase_major"/>
</dbReference>
<organism evidence="10 11">
    <name type="scientific">Mangrovibacillus cuniculi</name>
    <dbReference type="NCBI Taxonomy" id="2593652"/>
    <lineage>
        <taxon>Bacteria</taxon>
        <taxon>Bacillati</taxon>
        <taxon>Bacillota</taxon>
        <taxon>Bacilli</taxon>
        <taxon>Bacillales</taxon>
        <taxon>Bacillaceae</taxon>
        <taxon>Mangrovibacillus</taxon>
    </lineage>
</organism>
<dbReference type="InterPro" id="IPR015424">
    <property type="entry name" value="PyrdxlP-dep_Trfase"/>
</dbReference>
<evidence type="ECO:0000256" key="9">
    <source>
        <dbReference type="RuleBase" id="RU362118"/>
    </source>
</evidence>
<comment type="similarity">
    <text evidence="2 9">Belongs to the trans-sulfuration enzymes family.</text>
</comment>
<evidence type="ECO:0000256" key="7">
    <source>
        <dbReference type="ARBA" id="ARBA00052699"/>
    </source>
</evidence>
<keyword evidence="10" id="KW-0808">Transferase</keyword>
<dbReference type="KEGG" id="mcui:G8O30_11275"/>
<dbReference type="EMBL" id="CP049742">
    <property type="protein sequence ID" value="QPC48444.1"/>
    <property type="molecule type" value="Genomic_DNA"/>
</dbReference>
<evidence type="ECO:0000256" key="1">
    <source>
        <dbReference type="ARBA" id="ARBA00001933"/>
    </source>
</evidence>
<dbReference type="GO" id="GO:0018826">
    <property type="term" value="F:methionine gamma-lyase activity"/>
    <property type="evidence" value="ECO:0007669"/>
    <property type="project" value="UniProtKB-EC"/>
</dbReference>
<feature type="modified residue" description="N6-(pyridoxal phosphate)lysine" evidence="8">
    <location>
        <position position="203"/>
    </location>
</feature>
<dbReference type="InterPro" id="IPR000277">
    <property type="entry name" value="Cys/Met-Metab_PyrdxlP-dep_enz"/>
</dbReference>
<keyword evidence="10" id="KW-0032">Aminotransferase</keyword>
<evidence type="ECO:0000256" key="4">
    <source>
        <dbReference type="ARBA" id="ARBA00047175"/>
    </source>
</evidence>
<comment type="catalytic activity">
    <reaction evidence="7">
        <text>L-methionine + H2O = methanethiol + 2-oxobutanoate + NH4(+)</text>
        <dbReference type="Rhea" id="RHEA:23800"/>
        <dbReference type="ChEBI" id="CHEBI:15377"/>
        <dbReference type="ChEBI" id="CHEBI:16007"/>
        <dbReference type="ChEBI" id="CHEBI:16763"/>
        <dbReference type="ChEBI" id="CHEBI:28938"/>
        <dbReference type="ChEBI" id="CHEBI:57844"/>
        <dbReference type="EC" id="4.4.1.11"/>
    </reaction>
    <physiologicalReaction direction="left-to-right" evidence="7">
        <dbReference type="Rhea" id="RHEA:23801"/>
    </physiologicalReaction>
</comment>
<evidence type="ECO:0000256" key="2">
    <source>
        <dbReference type="ARBA" id="ARBA00009077"/>
    </source>
</evidence>
<sequence>MNFETSVAHTSFRQEDVNVSKSTPIYQTSVFRFSDLDELEGFYEGKSNYLYTRMGNPNSDELATAVAELEDAESGVATSSGISAILAGMLSVLKSGDHLVASEDLYGGTVQLLTGELSRFGIEVSYADFTNEHSIRAMMRSNTKMIYSESITNPFLRVENIEQMVRIAKEFNLVSMIDNTFATPYLVKPVEFGVDLVAHSGTKYIGGHSDVSIGVVVGRADLIAEARIRVVSLGANVSPFESWLTVRGLKTLALRMEKQTKNARSLADALAKNAVVHKVYYPNHVLPKGDGAMVTIELSEQVDVRNFFASLGWITIVPSLAGVETTVSYPIATSHRALSEEDQARLGINSHVIRISVGIEHIDDIIKQFEKAIQTSVNERN</sequence>
<dbReference type="CDD" id="cd00614">
    <property type="entry name" value="CGS_like"/>
    <property type="match status" value="1"/>
</dbReference>
<dbReference type="GO" id="GO:0005737">
    <property type="term" value="C:cytoplasm"/>
    <property type="evidence" value="ECO:0007669"/>
    <property type="project" value="TreeGrafter"/>
</dbReference>
<evidence type="ECO:0000256" key="6">
    <source>
        <dbReference type="ARBA" id="ARBA00048780"/>
    </source>
</evidence>
<evidence type="ECO:0000256" key="3">
    <source>
        <dbReference type="ARBA" id="ARBA00022898"/>
    </source>
</evidence>
<dbReference type="PANTHER" id="PTHR11808:SF80">
    <property type="entry name" value="CYSTATHIONINE GAMMA-LYASE"/>
    <property type="match status" value="1"/>
</dbReference>
<dbReference type="PROSITE" id="PS00868">
    <property type="entry name" value="CYS_MET_METAB_PP"/>
    <property type="match status" value="1"/>
</dbReference>
<dbReference type="Proteomes" id="UP000593626">
    <property type="component" value="Chromosome"/>
</dbReference>
<dbReference type="InterPro" id="IPR054542">
    <property type="entry name" value="Cys_met_metab_PP"/>
</dbReference>
<dbReference type="EC" id="4.4.1.2" evidence="4"/>
<dbReference type="FunFam" id="3.40.640.10:FF:000046">
    <property type="entry name" value="Cystathionine gamma-lyase"/>
    <property type="match status" value="1"/>
</dbReference>
<dbReference type="AlphaFoldDB" id="A0A7S8CED1"/>
<dbReference type="GO" id="GO:0047982">
    <property type="term" value="F:homocysteine desulfhydrase activity"/>
    <property type="evidence" value="ECO:0007669"/>
    <property type="project" value="UniProtKB-EC"/>
</dbReference>
<keyword evidence="3 8" id="KW-0663">Pyridoxal phosphate</keyword>
<proteinExistence type="inferred from homology"/>
<dbReference type="InterPro" id="IPR015422">
    <property type="entry name" value="PyrdxlP-dep_Trfase_small"/>
</dbReference>
<gene>
    <name evidence="10" type="ORF">G8O30_11275</name>
</gene>
<comment type="catalytic activity">
    <reaction evidence="6">
        <text>L-homocysteine + H2O = 2-oxobutanoate + hydrogen sulfide + NH4(+) + H(+)</text>
        <dbReference type="Rhea" id="RHEA:14501"/>
        <dbReference type="ChEBI" id="CHEBI:15377"/>
        <dbReference type="ChEBI" id="CHEBI:15378"/>
        <dbReference type="ChEBI" id="CHEBI:16763"/>
        <dbReference type="ChEBI" id="CHEBI:28938"/>
        <dbReference type="ChEBI" id="CHEBI:29919"/>
        <dbReference type="ChEBI" id="CHEBI:58199"/>
        <dbReference type="EC" id="4.4.1.2"/>
    </reaction>
    <physiologicalReaction direction="left-to-right" evidence="6">
        <dbReference type="Rhea" id="RHEA:14502"/>
    </physiologicalReaction>
</comment>
<comment type="cofactor">
    <cofactor evidence="1 9">
        <name>pyridoxal 5'-phosphate</name>
        <dbReference type="ChEBI" id="CHEBI:597326"/>
    </cofactor>
</comment>